<reference evidence="2" key="1">
    <citation type="journal article" date="2017" name="Nat. Ecol. Evol.">
        <title>Genome expansion and lineage-specific genetic innovations in the forest pathogenic fungi Armillaria.</title>
        <authorList>
            <person name="Sipos G."/>
            <person name="Prasanna A.N."/>
            <person name="Walter M.C."/>
            <person name="O'Connor E."/>
            <person name="Balint B."/>
            <person name="Krizsan K."/>
            <person name="Kiss B."/>
            <person name="Hess J."/>
            <person name="Varga T."/>
            <person name="Slot J."/>
            <person name="Riley R."/>
            <person name="Boka B."/>
            <person name="Rigling D."/>
            <person name="Barry K."/>
            <person name="Lee J."/>
            <person name="Mihaltcheva S."/>
            <person name="LaButti K."/>
            <person name="Lipzen A."/>
            <person name="Waldron R."/>
            <person name="Moloney N.M."/>
            <person name="Sperisen C."/>
            <person name="Kredics L."/>
            <person name="Vagvoelgyi C."/>
            <person name="Patrignani A."/>
            <person name="Fitzpatrick D."/>
            <person name="Nagy I."/>
            <person name="Doyle S."/>
            <person name="Anderson J.B."/>
            <person name="Grigoriev I.V."/>
            <person name="Gueldener U."/>
            <person name="Muensterkoetter M."/>
            <person name="Nagy L.G."/>
        </authorList>
    </citation>
    <scope>NUCLEOTIDE SEQUENCE [LARGE SCALE GENOMIC DNA]</scope>
    <source>
        <strain evidence="2">Ar21-2</strain>
    </source>
</reference>
<gene>
    <name evidence="1" type="ORF">ARMGADRAFT_1171951</name>
</gene>
<organism evidence="1 2">
    <name type="scientific">Armillaria gallica</name>
    <name type="common">Bulbous honey fungus</name>
    <name type="synonym">Armillaria bulbosa</name>
    <dbReference type="NCBI Taxonomy" id="47427"/>
    <lineage>
        <taxon>Eukaryota</taxon>
        <taxon>Fungi</taxon>
        <taxon>Dikarya</taxon>
        <taxon>Basidiomycota</taxon>
        <taxon>Agaricomycotina</taxon>
        <taxon>Agaricomycetes</taxon>
        <taxon>Agaricomycetidae</taxon>
        <taxon>Agaricales</taxon>
        <taxon>Marasmiineae</taxon>
        <taxon>Physalacriaceae</taxon>
        <taxon>Armillaria</taxon>
    </lineage>
</organism>
<accession>A0A2H3CM95</accession>
<evidence type="ECO:0000313" key="1">
    <source>
        <dbReference type="EMBL" id="PBK80322.1"/>
    </source>
</evidence>
<dbReference type="AlphaFoldDB" id="A0A2H3CM95"/>
<evidence type="ECO:0000313" key="2">
    <source>
        <dbReference type="Proteomes" id="UP000217790"/>
    </source>
</evidence>
<sequence>MSDTFYHPEDGWRLRIRRKSDREEVTGDRSRSDIVNLENNCHGFRFCTAGIFVLHKAVKLNPNAATSTLLFTEPVQTQSELLASYQASPSFCIHTAASHASMSGIATHDKPLMERTSLTYAMKPTVILIPFPPSSAAKEVPTLFHPHENPAASIVLGIVDDTTVGNRCNGYSHMGGFEHSFDAAVACADAMYGKELLSVQESCGTKQLCVDAHISVDTPQGDWGVMLVGNEMSHTRKSCYGVRRSALVYLSALMNDF</sequence>
<dbReference type="EMBL" id="KZ293748">
    <property type="protein sequence ID" value="PBK80322.1"/>
    <property type="molecule type" value="Genomic_DNA"/>
</dbReference>
<protein>
    <submittedName>
        <fullName evidence="1">Uncharacterized protein</fullName>
    </submittedName>
</protein>
<dbReference type="OrthoDB" id="10653722at2759"/>
<proteinExistence type="predicted"/>
<keyword evidence="2" id="KW-1185">Reference proteome</keyword>
<name>A0A2H3CM95_ARMGA</name>
<dbReference type="Proteomes" id="UP000217790">
    <property type="component" value="Unassembled WGS sequence"/>
</dbReference>
<dbReference type="InParanoid" id="A0A2H3CM95"/>